<keyword evidence="1" id="KW-0479">Metal-binding</keyword>
<evidence type="ECO:0000313" key="3">
    <source>
        <dbReference type="EMBL" id="RVT88750.1"/>
    </source>
</evidence>
<organism evidence="3 4">
    <name type="scientific">Inhella crocodyli</name>
    <dbReference type="NCBI Taxonomy" id="2499851"/>
    <lineage>
        <taxon>Bacteria</taxon>
        <taxon>Pseudomonadati</taxon>
        <taxon>Pseudomonadota</taxon>
        <taxon>Betaproteobacteria</taxon>
        <taxon>Burkholderiales</taxon>
        <taxon>Sphaerotilaceae</taxon>
        <taxon>Inhella</taxon>
    </lineage>
</organism>
<dbReference type="EMBL" id="SACM01000001">
    <property type="protein sequence ID" value="RVT88750.1"/>
    <property type="molecule type" value="Genomic_DNA"/>
</dbReference>
<dbReference type="Proteomes" id="UP000288587">
    <property type="component" value="Unassembled WGS sequence"/>
</dbReference>
<keyword evidence="1" id="KW-0863">Zinc-finger</keyword>
<protein>
    <recommendedName>
        <fullName evidence="2">SWIM-type domain-containing protein</fullName>
    </recommendedName>
</protein>
<sequence length="654" mass="68733">MRTDLLPLGPEALIQFTNAGLVKRALRELAGGYRPALALDDAATLSARFDDGVEVQWPQGLSIAQSRCNCGANGVCRHRLIAVLAYREQVPADAAPATAALESVSDAELAAALSPAVLQEAERARAAGLRVELRGRADGEPCDTARLPSATVRYWAGGALAAARCDCLRGSACAHVALGLWAFRAAQGARSVQLGALAAARALDRLPFVAAVDTLLRLGVTHGSGALGQALSQARAASREAAWLALLVAELESWSEAYARRSARYDAADGVDLLAELALRLAAGGQPGQAAAVLGLGQSGETLLDRLRLMTLGARTRRDGAQRQTELVLADLDTGTRLVLRHDWTPPEGSDAATEAQQRARERLAPGLGLEALAQGQLLAQAAARRPDGSLRLARARSSQNSVLPQTADWQLLGPPVRFDAVAALRREASASPIAALQPRHAARRFVVFTPAPGAVDIAYDPQTQTLLATVEDANGDALGLQRTHQGHLPWALDSLAAGLAGCQGPLRHVAGLLSWQDGQPWLEPWALACDQVLVPDFASQPTGALAHLPLGRPPPADPSAPAEALERLRQHLGQALHTGLAQVPARWAQEGEALAGQLEQRGFSALAARLRPLPGLTAGVARAEAWLQLLALLQLHRDAATQAAFSDEAPLDA</sequence>
<evidence type="ECO:0000256" key="1">
    <source>
        <dbReference type="PROSITE-ProRule" id="PRU00325"/>
    </source>
</evidence>
<accession>A0A437LTL6</accession>
<dbReference type="OrthoDB" id="242553at2"/>
<dbReference type="RefSeq" id="WP_127682204.1">
    <property type="nucleotide sequence ID" value="NZ_SACM01000001.1"/>
</dbReference>
<keyword evidence="1" id="KW-0862">Zinc</keyword>
<dbReference type="AlphaFoldDB" id="A0A437LTL6"/>
<comment type="caution">
    <text evidence="3">The sequence shown here is derived from an EMBL/GenBank/DDBJ whole genome shotgun (WGS) entry which is preliminary data.</text>
</comment>
<gene>
    <name evidence="3" type="ORF">EOD73_07220</name>
</gene>
<reference evidence="3 4" key="1">
    <citation type="submission" date="2019-01" db="EMBL/GenBank/DDBJ databases">
        <authorList>
            <person name="Chen W.-M."/>
        </authorList>
    </citation>
    <scope>NUCLEOTIDE SEQUENCE [LARGE SCALE GENOMIC DNA]</scope>
    <source>
        <strain evidence="3 4">CCP-18</strain>
    </source>
</reference>
<keyword evidence="4" id="KW-1185">Reference proteome</keyword>
<proteinExistence type="predicted"/>
<dbReference type="PROSITE" id="PS50966">
    <property type="entry name" value="ZF_SWIM"/>
    <property type="match status" value="1"/>
</dbReference>
<evidence type="ECO:0000313" key="4">
    <source>
        <dbReference type="Proteomes" id="UP000288587"/>
    </source>
</evidence>
<dbReference type="InterPro" id="IPR007527">
    <property type="entry name" value="Znf_SWIM"/>
</dbReference>
<dbReference type="GO" id="GO:0008270">
    <property type="term" value="F:zinc ion binding"/>
    <property type="evidence" value="ECO:0007669"/>
    <property type="project" value="UniProtKB-KW"/>
</dbReference>
<evidence type="ECO:0000259" key="2">
    <source>
        <dbReference type="PROSITE" id="PS50966"/>
    </source>
</evidence>
<feature type="domain" description="SWIM-type" evidence="2">
    <location>
        <begin position="53"/>
        <end position="87"/>
    </location>
</feature>
<name>A0A437LTL6_9BURK</name>